<dbReference type="SUPFAM" id="SSF56349">
    <property type="entry name" value="DNA breaking-rejoining enzymes"/>
    <property type="match status" value="1"/>
</dbReference>
<dbReference type="EMBL" id="QGLG01000002">
    <property type="protein sequence ID" value="PXY84864.1"/>
    <property type="molecule type" value="Genomic_DNA"/>
</dbReference>
<evidence type="ECO:0000313" key="2">
    <source>
        <dbReference type="Proteomes" id="UP000247698"/>
    </source>
</evidence>
<sequence length="41" mass="4860">MDMTDVQAVMGYTNISMTRHYTHSKLEGRNRVRKYVNDLNL</sequence>
<dbReference type="InterPro" id="IPR011010">
    <property type="entry name" value="DNA_brk_join_enz"/>
</dbReference>
<comment type="caution">
    <text evidence="1">The sequence shown here is derived from an EMBL/GenBank/DDBJ whole genome shotgun (WGS) entry which is preliminary data.</text>
</comment>
<reference evidence="1 2" key="1">
    <citation type="submission" date="2018-05" db="EMBL/GenBank/DDBJ databases">
        <title>Reference genomes for bee gut microbiota database.</title>
        <authorList>
            <person name="Ellegaard K.M."/>
        </authorList>
    </citation>
    <scope>NUCLEOTIDE SEQUENCE [LARGE SCALE GENOMIC DNA]</scope>
    <source>
        <strain evidence="1 2">ESL0184</strain>
    </source>
</reference>
<accession>A0ABX5N160</accession>
<name>A0ABX5N160_9LACO</name>
<dbReference type="Proteomes" id="UP000247698">
    <property type="component" value="Unassembled WGS sequence"/>
</dbReference>
<keyword evidence="2" id="KW-1185">Reference proteome</keyword>
<gene>
    <name evidence="1" type="ORF">DK873_06890</name>
</gene>
<organism evidence="1 2">
    <name type="scientific">Lactobacillus melliventris</name>
    <dbReference type="NCBI Taxonomy" id="1218507"/>
    <lineage>
        <taxon>Bacteria</taxon>
        <taxon>Bacillati</taxon>
        <taxon>Bacillota</taxon>
        <taxon>Bacilli</taxon>
        <taxon>Lactobacillales</taxon>
        <taxon>Lactobacillaceae</taxon>
        <taxon>Lactobacillus</taxon>
    </lineage>
</organism>
<evidence type="ECO:0008006" key="3">
    <source>
        <dbReference type="Google" id="ProtNLM"/>
    </source>
</evidence>
<evidence type="ECO:0000313" key="1">
    <source>
        <dbReference type="EMBL" id="PXY84864.1"/>
    </source>
</evidence>
<protein>
    <recommendedName>
        <fullName evidence="3">Integrase</fullName>
    </recommendedName>
</protein>
<proteinExistence type="predicted"/>